<proteinExistence type="predicted"/>
<protein>
    <submittedName>
        <fullName evidence="1">Uncharacterized protein</fullName>
    </submittedName>
</protein>
<dbReference type="Proteomes" id="UP000002819">
    <property type="component" value="Segment"/>
</dbReference>
<dbReference type="GeneID" id="13405351"/>
<accession>I6S2G9</accession>
<evidence type="ECO:0000313" key="1">
    <source>
        <dbReference type="EMBL" id="AFM54732.1"/>
    </source>
</evidence>
<name>I6S2G9_9CAUD</name>
<dbReference type="RefSeq" id="YP_006560411.1">
    <property type="nucleotide sequence ID" value="NC_018272.1"/>
</dbReference>
<dbReference type="KEGG" id="vg:13405351"/>
<keyword evidence="2" id="KW-1185">Reference proteome</keyword>
<gene>
    <name evidence="1" type="ORF">P12024L_12</name>
</gene>
<evidence type="ECO:0000313" key="2">
    <source>
        <dbReference type="Proteomes" id="UP000002819"/>
    </source>
</evidence>
<organism evidence="1 2">
    <name type="scientific">Nonlabens phage P12024L</name>
    <dbReference type="NCBI Taxonomy" id="1168479"/>
    <lineage>
        <taxon>Viruses</taxon>
        <taxon>Duplodnaviria</taxon>
        <taxon>Heunggongvirae</taxon>
        <taxon>Uroviricota</taxon>
        <taxon>Caudoviricetes</taxon>
        <taxon>Inhavirus</taxon>
        <taxon>Inhavirus P12024L</taxon>
    </lineage>
</organism>
<dbReference type="EMBL" id="JQ823123">
    <property type="protein sequence ID" value="AFM54732.1"/>
    <property type="molecule type" value="Genomic_DNA"/>
</dbReference>
<sequence>MYCLYNIDCGENIIFERCKWMQWTGLNYFWHWLRLKQPKNDLPIEIK</sequence>
<reference evidence="1 2" key="1">
    <citation type="journal article" date="2012" name="J. Virol.">
        <title>Complete Genome Sequences of Two Persicivirga Bacteriophages, P12024S and P12024L.</title>
        <authorList>
            <person name="Kang I."/>
            <person name="Jang H."/>
            <person name="Cho J.C."/>
        </authorList>
    </citation>
    <scope>NUCLEOTIDE SEQUENCE [LARGE SCALE GENOMIC DNA]</scope>
</reference>